<evidence type="ECO:0000313" key="2">
    <source>
        <dbReference type="Proteomes" id="UP001457282"/>
    </source>
</evidence>
<gene>
    <name evidence="1" type="ORF">M0R45_035166</name>
</gene>
<organism evidence="1 2">
    <name type="scientific">Rubus argutus</name>
    <name type="common">Southern blackberry</name>
    <dbReference type="NCBI Taxonomy" id="59490"/>
    <lineage>
        <taxon>Eukaryota</taxon>
        <taxon>Viridiplantae</taxon>
        <taxon>Streptophyta</taxon>
        <taxon>Embryophyta</taxon>
        <taxon>Tracheophyta</taxon>
        <taxon>Spermatophyta</taxon>
        <taxon>Magnoliopsida</taxon>
        <taxon>eudicotyledons</taxon>
        <taxon>Gunneridae</taxon>
        <taxon>Pentapetalae</taxon>
        <taxon>rosids</taxon>
        <taxon>fabids</taxon>
        <taxon>Rosales</taxon>
        <taxon>Rosaceae</taxon>
        <taxon>Rosoideae</taxon>
        <taxon>Rosoideae incertae sedis</taxon>
        <taxon>Rubus</taxon>
    </lineage>
</organism>
<reference evidence="1 2" key="1">
    <citation type="journal article" date="2023" name="G3 (Bethesda)">
        <title>A chromosome-length genome assembly and annotation of blackberry (Rubus argutus, cv. 'Hillquist').</title>
        <authorList>
            <person name="Bruna T."/>
            <person name="Aryal R."/>
            <person name="Dudchenko O."/>
            <person name="Sargent D.J."/>
            <person name="Mead D."/>
            <person name="Buti M."/>
            <person name="Cavallini A."/>
            <person name="Hytonen T."/>
            <person name="Andres J."/>
            <person name="Pham M."/>
            <person name="Weisz D."/>
            <person name="Mascagni F."/>
            <person name="Usai G."/>
            <person name="Natali L."/>
            <person name="Bassil N."/>
            <person name="Fernandez G.E."/>
            <person name="Lomsadze A."/>
            <person name="Armour M."/>
            <person name="Olukolu B."/>
            <person name="Poorten T."/>
            <person name="Britton C."/>
            <person name="Davik J."/>
            <person name="Ashrafi H."/>
            <person name="Aiden E.L."/>
            <person name="Borodovsky M."/>
            <person name="Worthington M."/>
        </authorList>
    </citation>
    <scope>NUCLEOTIDE SEQUENCE [LARGE SCALE GENOMIC DNA]</scope>
    <source>
        <strain evidence="1">PI 553951</strain>
    </source>
</reference>
<protein>
    <submittedName>
        <fullName evidence="1">Uncharacterized protein</fullName>
    </submittedName>
</protein>
<dbReference type="Proteomes" id="UP001457282">
    <property type="component" value="Unassembled WGS sequence"/>
</dbReference>
<evidence type="ECO:0000313" key="1">
    <source>
        <dbReference type="EMBL" id="KAK9911245.1"/>
    </source>
</evidence>
<sequence>MEKIGGGDGLMTDPFSHGSLIFFTGERKSSPVEGKQRIEARPWRCGGVVGLVEAAWILKRLTGGVCWGLDVSSGFDSEEEASWAWHGVGNAGLTQRSLEARAICGGSTATPLGRDAGREEVRARSR</sequence>
<accession>A0AAW1VXN4</accession>
<proteinExistence type="predicted"/>
<name>A0AAW1VXN4_RUBAR</name>
<dbReference type="AlphaFoldDB" id="A0AAW1VXN4"/>
<keyword evidence="2" id="KW-1185">Reference proteome</keyword>
<dbReference type="EMBL" id="JBEDUW010000007">
    <property type="protein sequence ID" value="KAK9911245.1"/>
    <property type="molecule type" value="Genomic_DNA"/>
</dbReference>
<comment type="caution">
    <text evidence="1">The sequence shown here is derived from an EMBL/GenBank/DDBJ whole genome shotgun (WGS) entry which is preliminary data.</text>
</comment>